<organism evidence="1 2">
    <name type="scientific">Asparagus officinalis</name>
    <name type="common">Garden asparagus</name>
    <dbReference type="NCBI Taxonomy" id="4686"/>
    <lineage>
        <taxon>Eukaryota</taxon>
        <taxon>Viridiplantae</taxon>
        <taxon>Streptophyta</taxon>
        <taxon>Embryophyta</taxon>
        <taxon>Tracheophyta</taxon>
        <taxon>Spermatophyta</taxon>
        <taxon>Magnoliopsida</taxon>
        <taxon>Liliopsida</taxon>
        <taxon>Asparagales</taxon>
        <taxon>Asparagaceae</taxon>
        <taxon>Asparagoideae</taxon>
        <taxon>Asparagus</taxon>
    </lineage>
</organism>
<accession>A0A5P1F6V8</accession>
<name>A0A5P1F6V8_ASPOF</name>
<keyword evidence="2" id="KW-1185">Reference proteome</keyword>
<dbReference type="EMBL" id="CM007384">
    <property type="protein sequence ID" value="ONK72230.1"/>
    <property type="molecule type" value="Genomic_DNA"/>
</dbReference>
<dbReference type="Proteomes" id="UP000243459">
    <property type="component" value="Chromosome 4"/>
</dbReference>
<sequence>MEEGMEADKMEELQLLVASHEGLKLYSADTAETGQSKLQDEADQIALGGRGGVGGVGSVGASACEEVDASGRLPRVAILFFTMLEVSGALPTIRLSIAKISTPSNSQIRVIRNR</sequence>
<dbReference type="AlphaFoldDB" id="A0A5P1F6V8"/>
<proteinExistence type="predicted"/>
<reference evidence="2" key="1">
    <citation type="journal article" date="2017" name="Nat. Commun.">
        <title>The asparagus genome sheds light on the origin and evolution of a young Y chromosome.</title>
        <authorList>
            <person name="Harkess A."/>
            <person name="Zhou J."/>
            <person name="Xu C."/>
            <person name="Bowers J.E."/>
            <person name="Van der Hulst R."/>
            <person name="Ayyampalayam S."/>
            <person name="Mercati F."/>
            <person name="Riccardi P."/>
            <person name="McKain M.R."/>
            <person name="Kakrana A."/>
            <person name="Tang H."/>
            <person name="Ray J."/>
            <person name="Groenendijk J."/>
            <person name="Arikit S."/>
            <person name="Mathioni S.M."/>
            <person name="Nakano M."/>
            <person name="Shan H."/>
            <person name="Telgmann-Rauber A."/>
            <person name="Kanno A."/>
            <person name="Yue Z."/>
            <person name="Chen H."/>
            <person name="Li W."/>
            <person name="Chen Y."/>
            <person name="Xu X."/>
            <person name="Zhang Y."/>
            <person name="Luo S."/>
            <person name="Chen H."/>
            <person name="Gao J."/>
            <person name="Mao Z."/>
            <person name="Pires J.C."/>
            <person name="Luo M."/>
            <person name="Kudrna D."/>
            <person name="Wing R.A."/>
            <person name="Meyers B.C."/>
            <person name="Yi K."/>
            <person name="Kong H."/>
            <person name="Lavrijsen P."/>
            <person name="Sunseri F."/>
            <person name="Falavigna A."/>
            <person name="Ye Y."/>
            <person name="Leebens-Mack J.H."/>
            <person name="Chen G."/>
        </authorList>
    </citation>
    <scope>NUCLEOTIDE SEQUENCE [LARGE SCALE GENOMIC DNA]</scope>
    <source>
        <strain evidence="2">cv. DH0086</strain>
    </source>
</reference>
<gene>
    <name evidence="1" type="ORF">A4U43_C04F17190</name>
</gene>
<protein>
    <submittedName>
        <fullName evidence="1">Uncharacterized protein</fullName>
    </submittedName>
</protein>
<evidence type="ECO:0000313" key="1">
    <source>
        <dbReference type="EMBL" id="ONK72230.1"/>
    </source>
</evidence>
<dbReference type="Gramene" id="ONK72230">
    <property type="protein sequence ID" value="ONK72230"/>
    <property type="gene ID" value="A4U43_C04F17190"/>
</dbReference>
<evidence type="ECO:0000313" key="2">
    <source>
        <dbReference type="Proteomes" id="UP000243459"/>
    </source>
</evidence>